<reference evidence="3 4" key="1">
    <citation type="submission" date="2020-08" db="EMBL/GenBank/DDBJ databases">
        <title>Genomic Encyclopedia of Type Strains, Phase IV (KMG-IV): sequencing the most valuable type-strain genomes for metagenomic binning, comparative biology and taxonomic classification.</title>
        <authorList>
            <person name="Goeker M."/>
        </authorList>
    </citation>
    <scope>NUCLEOTIDE SEQUENCE [LARGE SCALE GENOMIC DNA]</scope>
    <source>
        <strain evidence="3 4">DSM 23562</strain>
    </source>
</reference>
<sequence>MSELLQQALGLLSTDPAATLRLADEALGVEATPLAHRIRGQALRALSRHAEAVEAFSAAAALAYALGDTTQAALVQVGSIDSLGMLGRYDEAEALALALESALQAVGASEAAAKVVFNLGGLHYRRDRYAEALACFERAAERFASSANAAFLLPHVWTNTALALTFLDRTDEALALYEQARAAFLETEQLVEAATVEANIGFVHHVSGRSVAALAALNQARARFAEQGRLHDAARYAIDAGDVYRTLNLAPEARECYEQALAVFVELPLDYDEARARLGRAATQPLAPETSADLNRAEAIFEQQQVAPQRAHAQLLRARLALLQGQADEARRMARAAARAFAQAGLQGWAAEAALVLDTLGPSQPGRLQRVRRTAQQTGRGWLECRALLALGNHAAAAGKTRTALRYLRASVAALETVRGHLAQEDFHTAFLQDKLGVYEALVALLLEQGTPESVAEALEQVERSRSRLLLERVLAAVEESVPVLPQELQGRLSALRAQLSRAYHREIVLGDSEARRLTLASAGQLKGLEHSYRQLLREAELSQPASASALAPTVPIALLAQSLCPEQCLVEYYLHRGELGAFVLTTQGVRFVAHLCTTAALETNLRRLRFYLQTAATDAEHGGESLPQAGIQQVLGLLYDQLLRPLGPLTGITQLVIVPQGPLHRVPFHALHDGTGPALERWELTLAPSASLWHTLQQRPRLALDNRLLLLGVPEPGIAQVAQELAQLTALLPDAISVCGPEATLATFLQHAPGKRLLHLATHGLFRADNPLFSGLRFADGWLLARDLYGMRLDAELVTLSACRTGVSDVAPGDELFGLVRGFLAAGVKSLAVSLWPADDTATARLMGLFYEALLAGETPSAALRRAQTTLRAELPHPYYWAPFCVIGSR</sequence>
<dbReference type="PANTHER" id="PTHR10098:SF108">
    <property type="entry name" value="TETRATRICOPEPTIDE REPEAT PROTEIN 28"/>
    <property type="match status" value="1"/>
</dbReference>
<keyword evidence="1" id="KW-0802">TPR repeat</keyword>
<dbReference type="InterPro" id="IPR024983">
    <property type="entry name" value="CHAT_dom"/>
</dbReference>
<dbReference type="Pfam" id="PF13424">
    <property type="entry name" value="TPR_12"/>
    <property type="match status" value="2"/>
</dbReference>
<evidence type="ECO:0000313" key="4">
    <source>
        <dbReference type="Proteomes" id="UP000520814"/>
    </source>
</evidence>
<comment type="caution">
    <text evidence="3">The sequence shown here is derived from an EMBL/GenBank/DDBJ whole genome shotgun (WGS) entry which is preliminary data.</text>
</comment>
<gene>
    <name evidence="3" type="ORF">HNQ39_000026</name>
</gene>
<keyword evidence="4" id="KW-1185">Reference proteome</keyword>
<name>A0A7W9SLA6_ARMRO</name>
<dbReference type="Pfam" id="PF12770">
    <property type="entry name" value="CHAT"/>
    <property type="match status" value="1"/>
</dbReference>
<feature type="repeat" description="TPR" evidence="1">
    <location>
        <begin position="113"/>
        <end position="146"/>
    </location>
</feature>
<evidence type="ECO:0000259" key="2">
    <source>
        <dbReference type="Pfam" id="PF12770"/>
    </source>
</evidence>
<dbReference type="SMART" id="SM00028">
    <property type="entry name" value="TPR"/>
    <property type="match status" value="6"/>
</dbReference>
<proteinExistence type="predicted"/>
<dbReference type="InterPro" id="IPR019734">
    <property type="entry name" value="TPR_rpt"/>
</dbReference>
<dbReference type="PROSITE" id="PS50005">
    <property type="entry name" value="TPR"/>
    <property type="match status" value="1"/>
</dbReference>
<dbReference type="SUPFAM" id="SSF48452">
    <property type="entry name" value="TPR-like"/>
    <property type="match status" value="2"/>
</dbReference>
<evidence type="ECO:0000313" key="3">
    <source>
        <dbReference type="EMBL" id="MBB6048264.1"/>
    </source>
</evidence>
<dbReference type="InterPro" id="IPR011990">
    <property type="entry name" value="TPR-like_helical_dom_sf"/>
</dbReference>
<dbReference type="PANTHER" id="PTHR10098">
    <property type="entry name" value="RAPSYN-RELATED"/>
    <property type="match status" value="1"/>
</dbReference>
<dbReference type="Gene3D" id="1.25.40.10">
    <property type="entry name" value="Tetratricopeptide repeat domain"/>
    <property type="match status" value="2"/>
</dbReference>
<dbReference type="RefSeq" id="WP_184191686.1">
    <property type="nucleotide sequence ID" value="NZ_JACHGW010000001.1"/>
</dbReference>
<protein>
    <submittedName>
        <fullName evidence="3">CHAT domain-containing protein</fullName>
    </submittedName>
</protein>
<accession>A0A7W9SLA6</accession>
<dbReference type="Proteomes" id="UP000520814">
    <property type="component" value="Unassembled WGS sequence"/>
</dbReference>
<organism evidence="3 4">
    <name type="scientific">Armatimonas rosea</name>
    <dbReference type="NCBI Taxonomy" id="685828"/>
    <lineage>
        <taxon>Bacteria</taxon>
        <taxon>Bacillati</taxon>
        <taxon>Armatimonadota</taxon>
        <taxon>Armatimonadia</taxon>
        <taxon>Armatimonadales</taxon>
        <taxon>Armatimonadaceae</taxon>
        <taxon>Armatimonas</taxon>
    </lineage>
</organism>
<evidence type="ECO:0000256" key="1">
    <source>
        <dbReference type="PROSITE-ProRule" id="PRU00339"/>
    </source>
</evidence>
<feature type="domain" description="CHAT" evidence="2">
    <location>
        <begin position="634"/>
        <end position="890"/>
    </location>
</feature>
<dbReference type="AlphaFoldDB" id="A0A7W9SLA6"/>
<dbReference type="EMBL" id="JACHGW010000001">
    <property type="protein sequence ID" value="MBB6048264.1"/>
    <property type="molecule type" value="Genomic_DNA"/>
</dbReference>